<dbReference type="EnsemblMetazoa" id="PHUM195110-RA">
    <property type="protein sequence ID" value="PHUM195110-PA"/>
    <property type="gene ID" value="PHUM195110"/>
</dbReference>
<dbReference type="Pfam" id="PF08236">
    <property type="entry name" value="SRI"/>
    <property type="match status" value="1"/>
</dbReference>
<feature type="compositionally biased region" description="Polar residues" evidence="3">
    <location>
        <begin position="193"/>
        <end position="208"/>
    </location>
</feature>
<dbReference type="CTD" id="8240304"/>
<evidence type="ECO:0000259" key="4">
    <source>
        <dbReference type="Pfam" id="PF08236"/>
    </source>
</evidence>
<dbReference type="RefSeq" id="XP_002425382.1">
    <property type="nucleotide sequence ID" value="XM_002425337.1"/>
</dbReference>
<dbReference type="InterPro" id="IPR013257">
    <property type="entry name" value="SRI"/>
</dbReference>
<feature type="domain" description="Set2 Rpb1 interacting" evidence="4">
    <location>
        <begin position="408"/>
        <end position="449"/>
    </location>
</feature>
<dbReference type="GeneID" id="8240304"/>
<proteinExistence type="predicted"/>
<protein>
    <submittedName>
        <fullName evidence="5">Lipoprotein B, putative</fullName>
    </submittedName>
</protein>
<dbReference type="InParanoid" id="E0VGY8"/>
<name>E0VGY8_PEDHC</name>
<dbReference type="KEGG" id="phu:Phum_PHUM195110"/>
<dbReference type="Proteomes" id="UP000009046">
    <property type="component" value="Unassembled WGS sequence"/>
</dbReference>
<dbReference type="EMBL" id="DS235154">
    <property type="protein sequence ID" value="EEB12644.1"/>
    <property type="molecule type" value="Genomic_DNA"/>
</dbReference>
<evidence type="ECO:0000256" key="1">
    <source>
        <dbReference type="ARBA" id="ARBA00004123"/>
    </source>
</evidence>
<evidence type="ECO:0000313" key="5">
    <source>
        <dbReference type="EMBL" id="EEB12644.1"/>
    </source>
</evidence>
<evidence type="ECO:0000256" key="2">
    <source>
        <dbReference type="ARBA" id="ARBA00023242"/>
    </source>
</evidence>
<reference evidence="5" key="2">
    <citation type="submission" date="2007-04" db="EMBL/GenBank/DDBJ databases">
        <title>The genome of the human body louse.</title>
        <authorList>
            <consortium name="The Human Body Louse Genome Consortium"/>
            <person name="Kirkness E."/>
            <person name="Walenz B."/>
            <person name="Hass B."/>
            <person name="Bruggner R."/>
            <person name="Strausberg R."/>
        </authorList>
    </citation>
    <scope>NUCLEOTIDE SEQUENCE</scope>
    <source>
        <strain evidence="5">USDA</strain>
    </source>
</reference>
<dbReference type="eggNOG" id="ENOG502S6V2">
    <property type="taxonomic scope" value="Eukaryota"/>
</dbReference>
<evidence type="ECO:0000256" key="3">
    <source>
        <dbReference type="SAM" id="MobiDB-lite"/>
    </source>
</evidence>
<evidence type="ECO:0000313" key="7">
    <source>
        <dbReference type="Proteomes" id="UP000009046"/>
    </source>
</evidence>
<keyword evidence="5" id="KW-0449">Lipoprotein</keyword>
<dbReference type="AlphaFoldDB" id="E0VGY8"/>
<dbReference type="OMA" id="RNHHKPT"/>
<feature type="region of interest" description="Disordered" evidence="3">
    <location>
        <begin position="192"/>
        <end position="215"/>
    </location>
</feature>
<dbReference type="OrthoDB" id="6594281at2759"/>
<keyword evidence="7" id="KW-1185">Reference proteome</keyword>
<dbReference type="HOGENOM" id="CLU_508281_0_0_1"/>
<dbReference type="VEuPathDB" id="VectorBase:PHUM195110"/>
<keyword evidence="2" id="KW-0539">Nucleus</keyword>
<reference evidence="5" key="1">
    <citation type="submission" date="2007-04" db="EMBL/GenBank/DDBJ databases">
        <title>Annotation of Pediculus humanus corporis strain USDA.</title>
        <authorList>
            <person name="Kirkness E."/>
            <person name="Hannick L."/>
            <person name="Hass B."/>
            <person name="Bruggner R."/>
            <person name="Lawson D."/>
            <person name="Bidwell S."/>
            <person name="Joardar V."/>
            <person name="Caler E."/>
            <person name="Walenz B."/>
            <person name="Inman J."/>
            <person name="Schobel S."/>
            <person name="Galinsky K."/>
            <person name="Amedeo P."/>
            <person name="Strausberg R."/>
        </authorList>
    </citation>
    <scope>NUCLEOTIDE SEQUENCE</scope>
    <source>
        <strain evidence="5">USDA</strain>
    </source>
</reference>
<sequence length="476" mass="55310">MRDHYFGCLQKVVTENCIFYQSELNEDVLEKLSLALEQQAILASLQTEIYVDVISEIINGIEKCNKQKETHEYIKKLLTKSKEDNISYLLKFKKVSLNSEIKLSSPLPPLNSNEISMSPVQNNMETDTKTNFLSTLNSDVNISNENSNIEKSNNCNTNLLTESQTPFVDNNCIDHNDNKDISESENNNESINCQYSKENSGSPNNPSLNVDDDVSHLNKVNDNDTPLENSCDKNDPVVASLNHLQNLVNHVLDNNEKVIKQKKEEKERAYIAHILEGDDSLDDDEFEIFSDIENDTKENINDNNLMNRLEKMKELFGIEENQNIKENPELPPVNNTRSKPRHRGAFVWKHEKIIQQYKYAMIASEMSYARQITNKRLFLKFFGDDSDEENEGDYMIEEKYKNSCTERISSWVVKHLMPFYKEKRIVGRNVFKTLGHHISERIVNEIQYPDEWTVKYFVLKFFPPKKKYITNNDVFS</sequence>
<comment type="subcellular location">
    <subcellularLocation>
        <location evidence="1">Nucleus</location>
    </subcellularLocation>
</comment>
<reference evidence="6" key="3">
    <citation type="submission" date="2021-02" db="UniProtKB">
        <authorList>
            <consortium name="EnsemblMetazoa"/>
        </authorList>
    </citation>
    <scope>IDENTIFICATION</scope>
    <source>
        <strain evidence="6">USDA</strain>
    </source>
</reference>
<organism>
    <name type="scientific">Pediculus humanus subsp. corporis</name>
    <name type="common">Body louse</name>
    <dbReference type="NCBI Taxonomy" id="121224"/>
    <lineage>
        <taxon>Eukaryota</taxon>
        <taxon>Metazoa</taxon>
        <taxon>Ecdysozoa</taxon>
        <taxon>Arthropoda</taxon>
        <taxon>Hexapoda</taxon>
        <taxon>Insecta</taxon>
        <taxon>Pterygota</taxon>
        <taxon>Neoptera</taxon>
        <taxon>Paraneoptera</taxon>
        <taxon>Psocodea</taxon>
        <taxon>Troctomorpha</taxon>
        <taxon>Phthiraptera</taxon>
        <taxon>Anoplura</taxon>
        <taxon>Pediculidae</taxon>
        <taxon>Pediculus</taxon>
    </lineage>
</organism>
<dbReference type="GO" id="GO:0005694">
    <property type="term" value="C:chromosome"/>
    <property type="evidence" value="ECO:0007669"/>
    <property type="project" value="InterPro"/>
</dbReference>
<accession>E0VGY8</accession>
<gene>
    <name evidence="6" type="primary">8240304</name>
    <name evidence="5" type="ORF">Phum_PHUM195110</name>
</gene>
<evidence type="ECO:0000313" key="6">
    <source>
        <dbReference type="EnsemblMetazoa" id="PHUM195110-PA"/>
    </source>
</evidence>
<dbReference type="GO" id="GO:0006355">
    <property type="term" value="P:regulation of DNA-templated transcription"/>
    <property type="evidence" value="ECO:0007669"/>
    <property type="project" value="InterPro"/>
</dbReference>
<dbReference type="EMBL" id="AAZO01002263">
    <property type="status" value="NOT_ANNOTATED_CDS"/>
    <property type="molecule type" value="Genomic_DNA"/>
</dbReference>